<evidence type="ECO:0000313" key="3">
    <source>
        <dbReference type="Proteomes" id="UP001597511"/>
    </source>
</evidence>
<dbReference type="Pfam" id="PF22252">
    <property type="entry name" value="PNGase_F-II_N"/>
    <property type="match status" value="1"/>
</dbReference>
<protein>
    <recommendedName>
        <fullName evidence="4">DUF4412 domain-containing protein</fullName>
    </recommendedName>
</protein>
<dbReference type="Proteomes" id="UP001597511">
    <property type="component" value="Unassembled WGS sequence"/>
</dbReference>
<dbReference type="RefSeq" id="WP_386095737.1">
    <property type="nucleotide sequence ID" value="NZ_JBHUOZ010000001.1"/>
</dbReference>
<dbReference type="EMBL" id="JBHUOZ010000001">
    <property type="protein sequence ID" value="MFD2919001.1"/>
    <property type="molecule type" value="Genomic_DNA"/>
</dbReference>
<keyword evidence="3" id="KW-1185">Reference proteome</keyword>
<evidence type="ECO:0000256" key="1">
    <source>
        <dbReference type="SAM" id="SignalP"/>
    </source>
</evidence>
<feature type="chain" id="PRO_5046676707" description="DUF4412 domain-containing protein" evidence="1">
    <location>
        <begin position="22"/>
        <end position="217"/>
    </location>
</feature>
<organism evidence="2 3">
    <name type="scientific">Terrimonas rubra</name>
    <dbReference type="NCBI Taxonomy" id="1035890"/>
    <lineage>
        <taxon>Bacteria</taxon>
        <taxon>Pseudomonadati</taxon>
        <taxon>Bacteroidota</taxon>
        <taxon>Chitinophagia</taxon>
        <taxon>Chitinophagales</taxon>
        <taxon>Chitinophagaceae</taxon>
        <taxon>Terrimonas</taxon>
    </lineage>
</organism>
<gene>
    <name evidence="2" type="ORF">ACFS6H_04705</name>
</gene>
<evidence type="ECO:0008006" key="4">
    <source>
        <dbReference type="Google" id="ProtNLM"/>
    </source>
</evidence>
<proteinExistence type="predicted"/>
<reference evidence="3" key="1">
    <citation type="journal article" date="2019" name="Int. J. Syst. Evol. Microbiol.">
        <title>The Global Catalogue of Microorganisms (GCM) 10K type strain sequencing project: providing services to taxonomists for standard genome sequencing and annotation.</title>
        <authorList>
            <consortium name="The Broad Institute Genomics Platform"/>
            <consortium name="The Broad Institute Genome Sequencing Center for Infectious Disease"/>
            <person name="Wu L."/>
            <person name="Ma J."/>
        </authorList>
    </citation>
    <scope>NUCLEOTIDE SEQUENCE [LARGE SCALE GENOMIC DNA]</scope>
    <source>
        <strain evidence="3">KCTC 23299</strain>
    </source>
</reference>
<comment type="caution">
    <text evidence="2">The sequence shown here is derived from an EMBL/GenBank/DDBJ whole genome shotgun (WGS) entry which is preliminary data.</text>
</comment>
<accession>A0ABW6A285</accession>
<evidence type="ECO:0000313" key="2">
    <source>
        <dbReference type="EMBL" id="MFD2919001.1"/>
    </source>
</evidence>
<name>A0ABW6A285_9BACT</name>
<feature type="signal peptide" evidence="1">
    <location>
        <begin position="1"/>
        <end position="21"/>
    </location>
</feature>
<sequence>MKQVLLSFLLLVTIKAATAQATGQISYKIDFSSDNPDMAMATSMMEGSTMELFFMAGKARADVKMGAFMDMSTITDSKSDKSLMLMSVMGQKMAVENKLSEADKEAAKNAPKAAITKETKEIIGFKCTKATIKTEDGKELVIWFTTELNASLAGLEQFANIGVNGVPLEFATEQNGMNVKFVATKFDKKVEEKVFSLTVPEGYTVVTPEELEKMGTL</sequence>
<keyword evidence="1" id="KW-0732">Signal</keyword>